<reference evidence="1 2" key="1">
    <citation type="journal article" date="2011" name="J. Bacteriol.">
        <title>Complete genome sequence of Acidaminococcus intestini RYC-MR95, a Gram-negative bacterium from the phylum Firmicutes.</title>
        <authorList>
            <person name="D'Auria G."/>
            <person name="Galan J.C."/>
            <person name="Rodriguez-Alcayna M."/>
            <person name="Moya A."/>
            <person name="Baquero F."/>
            <person name="Latorre A."/>
        </authorList>
    </citation>
    <scope>NUCLEOTIDE SEQUENCE [LARGE SCALE GENOMIC DNA]</scope>
    <source>
        <strain evidence="1 2">RyC-MR95</strain>
    </source>
</reference>
<dbReference type="HOGENOM" id="CLU_1891633_0_0_9"/>
<gene>
    <name evidence="1" type="ordered locus">Acin_1263</name>
</gene>
<sequence>MKGRMKKMTMDKYKVIEVIDESALLIDYGLKDGARKGNTLRIIEKGKPVVIDGTNYGTLDAVKEVVEVDVPYENFSLCRKVIYKTENSLNPLASFEKTMRLLRPMNVDKDNASHRELPSISPIEKGDTVLLTNE</sequence>
<evidence type="ECO:0000313" key="2">
    <source>
        <dbReference type="Proteomes" id="UP000007093"/>
    </source>
</evidence>
<proteinExistence type="predicted"/>
<accession>G4Q8Q5</accession>
<name>G4Q8Q5_ACIIR</name>
<dbReference type="EMBL" id="CP003058">
    <property type="protein sequence ID" value="AEQ22488.1"/>
    <property type="molecule type" value="Genomic_DNA"/>
</dbReference>
<protein>
    <submittedName>
        <fullName evidence="1">Uncharacterized protein</fullName>
    </submittedName>
</protein>
<evidence type="ECO:0000313" key="1">
    <source>
        <dbReference type="EMBL" id="AEQ22488.1"/>
    </source>
</evidence>
<dbReference type="KEGG" id="ain:Acin_1263"/>
<dbReference type="Proteomes" id="UP000007093">
    <property type="component" value="Chromosome"/>
</dbReference>
<keyword evidence="2" id="KW-1185">Reference proteome</keyword>
<dbReference type="eggNOG" id="ENOG5032JDQ">
    <property type="taxonomic scope" value="Bacteria"/>
</dbReference>
<dbReference type="AlphaFoldDB" id="G4Q8Q5"/>
<dbReference type="InParanoid" id="G4Q8Q5"/>
<dbReference type="STRING" id="568816.Acin_1263"/>
<dbReference type="PATRIC" id="fig|568816.4.peg.1220"/>
<organism evidence="1 2">
    <name type="scientific">Acidaminococcus intestini (strain RyC-MR95)</name>
    <dbReference type="NCBI Taxonomy" id="568816"/>
    <lineage>
        <taxon>Bacteria</taxon>
        <taxon>Bacillati</taxon>
        <taxon>Bacillota</taxon>
        <taxon>Negativicutes</taxon>
        <taxon>Acidaminococcales</taxon>
        <taxon>Acidaminococcaceae</taxon>
        <taxon>Acidaminococcus</taxon>
    </lineage>
</organism>